<dbReference type="GO" id="GO:0004479">
    <property type="term" value="F:methionyl-tRNA formyltransferase activity"/>
    <property type="evidence" value="ECO:0007669"/>
    <property type="project" value="UniProtKB-EC"/>
</dbReference>
<evidence type="ECO:0000256" key="3">
    <source>
        <dbReference type="ARBA" id="ARBA00022679"/>
    </source>
</evidence>
<dbReference type="InterPro" id="IPR011034">
    <property type="entry name" value="Formyl_transferase-like_C_sf"/>
</dbReference>
<dbReference type="PANTHER" id="PTHR11138:SF5">
    <property type="entry name" value="METHIONYL-TRNA FORMYLTRANSFERASE, MITOCHONDRIAL"/>
    <property type="match status" value="1"/>
</dbReference>
<evidence type="ECO:0000256" key="5">
    <source>
        <dbReference type="HAMAP-Rule" id="MF_00182"/>
    </source>
</evidence>
<dbReference type="PANTHER" id="PTHR11138">
    <property type="entry name" value="METHIONYL-TRNA FORMYLTRANSFERASE"/>
    <property type="match status" value="1"/>
</dbReference>
<dbReference type="SUPFAM" id="SSF50486">
    <property type="entry name" value="FMT C-terminal domain-like"/>
    <property type="match status" value="1"/>
</dbReference>
<evidence type="ECO:0000256" key="1">
    <source>
        <dbReference type="ARBA" id="ARBA00010699"/>
    </source>
</evidence>
<dbReference type="InterPro" id="IPR002376">
    <property type="entry name" value="Formyl_transf_N"/>
</dbReference>
<evidence type="ECO:0000259" key="7">
    <source>
        <dbReference type="Pfam" id="PF02911"/>
    </source>
</evidence>
<comment type="catalytic activity">
    <reaction evidence="5">
        <text>L-methionyl-tRNA(fMet) + (6R)-10-formyltetrahydrofolate = N-formyl-L-methionyl-tRNA(fMet) + (6S)-5,6,7,8-tetrahydrofolate + H(+)</text>
        <dbReference type="Rhea" id="RHEA:24380"/>
        <dbReference type="Rhea" id="RHEA-COMP:9952"/>
        <dbReference type="Rhea" id="RHEA-COMP:9953"/>
        <dbReference type="ChEBI" id="CHEBI:15378"/>
        <dbReference type="ChEBI" id="CHEBI:57453"/>
        <dbReference type="ChEBI" id="CHEBI:78530"/>
        <dbReference type="ChEBI" id="CHEBI:78844"/>
        <dbReference type="ChEBI" id="CHEBI:195366"/>
        <dbReference type="EC" id="2.1.2.9"/>
    </reaction>
</comment>
<dbReference type="InterPro" id="IPR041711">
    <property type="entry name" value="Met-tRNA-FMT_N"/>
</dbReference>
<evidence type="ECO:0000259" key="6">
    <source>
        <dbReference type="Pfam" id="PF00551"/>
    </source>
</evidence>
<keyword evidence="4 5" id="KW-0648">Protein biosynthesis</keyword>
<feature type="domain" description="Formyl transferase N-terminal" evidence="6">
    <location>
        <begin position="3"/>
        <end position="177"/>
    </location>
</feature>
<dbReference type="InterPro" id="IPR005793">
    <property type="entry name" value="Formyl_trans_C"/>
</dbReference>
<dbReference type="NCBIfam" id="TIGR00460">
    <property type="entry name" value="fmt"/>
    <property type="match status" value="1"/>
</dbReference>
<proteinExistence type="inferred from homology"/>
<gene>
    <name evidence="5 8" type="primary">fmt</name>
    <name evidence="8" type="ORF">U7230_05150</name>
</gene>
<comment type="similarity">
    <text evidence="1 5">Belongs to the Fmt family.</text>
</comment>
<dbReference type="RefSeq" id="WP_324718185.1">
    <property type="nucleotide sequence ID" value="NZ_CP141615.1"/>
</dbReference>
<dbReference type="InterPro" id="IPR036477">
    <property type="entry name" value="Formyl_transf_N_sf"/>
</dbReference>
<comment type="function">
    <text evidence="5">Attaches a formyl group to the free amino group of methionyl-tRNA(fMet). The formyl group appears to play a dual role in the initiator identity of N-formylmethionyl-tRNA by promoting its recognition by IF2 and preventing the misappropriation of this tRNA by the elongation apparatus.</text>
</comment>
<keyword evidence="3 5" id="KW-0808">Transferase</keyword>
<dbReference type="Pfam" id="PF02911">
    <property type="entry name" value="Formyl_trans_C"/>
    <property type="match status" value="1"/>
</dbReference>
<feature type="domain" description="Formyl transferase C-terminal" evidence="7">
    <location>
        <begin position="200"/>
        <end position="301"/>
    </location>
</feature>
<dbReference type="CDD" id="cd08704">
    <property type="entry name" value="Met_tRNA_FMT_C"/>
    <property type="match status" value="1"/>
</dbReference>
<dbReference type="InterPro" id="IPR005794">
    <property type="entry name" value="Fmt"/>
</dbReference>
<dbReference type="Proteomes" id="UP001332192">
    <property type="component" value="Chromosome"/>
</dbReference>
<dbReference type="SUPFAM" id="SSF53328">
    <property type="entry name" value="Formyltransferase"/>
    <property type="match status" value="1"/>
</dbReference>
<evidence type="ECO:0000256" key="4">
    <source>
        <dbReference type="ARBA" id="ARBA00022917"/>
    </source>
</evidence>
<reference evidence="8 9" key="1">
    <citation type="journal article" date="2024" name="Front. Microbiol.">
        <title>Novel thermophilic genera Geochorda gen. nov. and Carboxydochorda gen. nov. from the deep terrestrial subsurface reveal the ecophysiological diversity in the class Limnochordia.</title>
        <authorList>
            <person name="Karnachuk O.V."/>
            <person name="Lukina A.P."/>
            <person name="Avakyan M.R."/>
            <person name="Kadnikov V.V."/>
            <person name="Begmatov S."/>
            <person name="Beletsky A.V."/>
            <person name="Vlasova K.G."/>
            <person name="Novikov A.A."/>
            <person name="Shcherbakova V.A."/>
            <person name="Mardanov A.V."/>
            <person name="Ravin N.V."/>
        </authorList>
    </citation>
    <scope>NUCLEOTIDE SEQUENCE [LARGE SCALE GENOMIC DNA]</scope>
    <source>
        <strain evidence="8 9">L945</strain>
    </source>
</reference>
<evidence type="ECO:0000256" key="2">
    <source>
        <dbReference type="ARBA" id="ARBA00012261"/>
    </source>
</evidence>
<sequence length="311" mass="33458">MFAGTPEFAVPSLRALARAGHAIPLVMTQPDRPKGRGMRPAPPPVKVEAQALGLQIWQPEHLEPHELTGVLRSTGAEALVVVAYAHKIPAEVLGLPRYGCINVHASLLPRWRGAAPIAWALLEGDRVTGVTIMRMDEGWDTGPILLQRAAVIGPEETAASLHDRLSETGAELLVEAVARLEAGTLQPIEQPEEGVRLAPRLQKEQGRVDWTQPAERIARRCRAFYPWPGCFTTHEGRLIKVVEARVAGQTVTGRRPGEVLGVEPGAGVLRVACGDGTVLSLARVQPEGSRSMTGLELWNGLHLEPGSILGA</sequence>
<name>A0ABZ1C285_9FIRM</name>
<feature type="binding site" evidence="5">
    <location>
        <begin position="106"/>
        <end position="109"/>
    </location>
    <ligand>
        <name>(6S)-5,6,7,8-tetrahydrofolate</name>
        <dbReference type="ChEBI" id="CHEBI:57453"/>
    </ligand>
</feature>
<dbReference type="EC" id="2.1.2.9" evidence="2 5"/>
<dbReference type="EMBL" id="CP141615">
    <property type="protein sequence ID" value="WRP18915.1"/>
    <property type="molecule type" value="Genomic_DNA"/>
</dbReference>
<dbReference type="InterPro" id="IPR044135">
    <property type="entry name" value="Met-tRNA-FMT_C"/>
</dbReference>
<evidence type="ECO:0000313" key="8">
    <source>
        <dbReference type="EMBL" id="WRP18915.1"/>
    </source>
</evidence>
<dbReference type="CDD" id="cd08646">
    <property type="entry name" value="FMT_core_Met-tRNA-FMT_N"/>
    <property type="match status" value="1"/>
</dbReference>
<protein>
    <recommendedName>
        <fullName evidence="2 5">Methionyl-tRNA formyltransferase</fullName>
        <ecNumber evidence="2 5">2.1.2.9</ecNumber>
    </recommendedName>
</protein>
<dbReference type="HAMAP" id="MF_00182">
    <property type="entry name" value="Formyl_trans"/>
    <property type="match status" value="1"/>
</dbReference>
<keyword evidence="9" id="KW-1185">Reference proteome</keyword>
<accession>A0ABZ1C285</accession>
<dbReference type="Gene3D" id="3.40.50.12230">
    <property type="match status" value="1"/>
</dbReference>
<evidence type="ECO:0000313" key="9">
    <source>
        <dbReference type="Proteomes" id="UP001332192"/>
    </source>
</evidence>
<organism evidence="8 9">
    <name type="scientific">Carboxydichorda subterranea</name>
    <dbReference type="NCBI Taxonomy" id="3109565"/>
    <lineage>
        <taxon>Bacteria</taxon>
        <taxon>Bacillati</taxon>
        <taxon>Bacillota</taxon>
        <taxon>Limnochordia</taxon>
        <taxon>Limnochordales</taxon>
        <taxon>Geochordaceae</taxon>
        <taxon>Carboxydichorda</taxon>
    </lineage>
</organism>
<dbReference type="Pfam" id="PF00551">
    <property type="entry name" value="Formyl_trans_N"/>
    <property type="match status" value="1"/>
</dbReference>